<comment type="subcellular location">
    <subcellularLocation>
        <location evidence="1">Nucleus</location>
    </subcellularLocation>
</comment>
<dbReference type="Gene3D" id="2.60.120.650">
    <property type="entry name" value="Cupin"/>
    <property type="match status" value="1"/>
</dbReference>
<evidence type="ECO:0000259" key="4">
    <source>
        <dbReference type="PROSITE" id="PS51184"/>
    </source>
</evidence>
<gene>
    <name evidence="5" type="ORF">M427DRAFT_77160</name>
</gene>
<dbReference type="GO" id="GO:0000118">
    <property type="term" value="C:histone deacetylase complex"/>
    <property type="evidence" value="ECO:0007669"/>
    <property type="project" value="TreeGrafter"/>
</dbReference>
<dbReference type="Proteomes" id="UP000070544">
    <property type="component" value="Unassembled WGS sequence"/>
</dbReference>
<dbReference type="Pfam" id="PF02373">
    <property type="entry name" value="JmjC"/>
    <property type="match status" value="1"/>
</dbReference>
<dbReference type="GO" id="GO:0000785">
    <property type="term" value="C:chromatin"/>
    <property type="evidence" value="ECO:0007669"/>
    <property type="project" value="TreeGrafter"/>
</dbReference>
<dbReference type="PANTHER" id="PTHR12549:SF38">
    <property type="entry name" value="JMJC DOMAIN-CONTAINING HISTONE DEMETHYLASE 2, ISOFORM A"/>
    <property type="match status" value="1"/>
</dbReference>
<evidence type="ECO:0000256" key="1">
    <source>
        <dbReference type="ARBA" id="ARBA00004123"/>
    </source>
</evidence>
<reference evidence="5 6" key="1">
    <citation type="journal article" date="2015" name="Genome Biol. Evol.">
        <title>Phylogenomic analyses indicate that early fungi evolved digesting cell walls of algal ancestors of land plants.</title>
        <authorList>
            <person name="Chang Y."/>
            <person name="Wang S."/>
            <person name="Sekimoto S."/>
            <person name="Aerts A.L."/>
            <person name="Choi C."/>
            <person name="Clum A."/>
            <person name="LaButti K.M."/>
            <person name="Lindquist E.A."/>
            <person name="Yee Ngan C."/>
            <person name="Ohm R.A."/>
            <person name="Salamov A.A."/>
            <person name="Grigoriev I.V."/>
            <person name="Spatafora J.W."/>
            <person name="Berbee M.L."/>
        </authorList>
    </citation>
    <scope>NUCLEOTIDE SEQUENCE [LARGE SCALE GENOMIC DNA]</scope>
    <source>
        <strain evidence="5 6">JEL478</strain>
    </source>
</reference>
<dbReference type="SUPFAM" id="SSF51197">
    <property type="entry name" value="Clavaminate synthase-like"/>
    <property type="match status" value="1"/>
</dbReference>
<dbReference type="EMBL" id="KQ965739">
    <property type="protein sequence ID" value="KXS19312.1"/>
    <property type="molecule type" value="Genomic_DNA"/>
</dbReference>
<feature type="domain" description="JmjC" evidence="4">
    <location>
        <begin position="1"/>
        <end position="51"/>
    </location>
</feature>
<dbReference type="InterPro" id="IPR003347">
    <property type="entry name" value="JmjC_dom"/>
</dbReference>
<dbReference type="OrthoDB" id="1667110at2759"/>
<dbReference type="AlphaFoldDB" id="A0A139ARF8"/>
<dbReference type="STRING" id="1344416.A0A139ARF8"/>
<evidence type="ECO:0000313" key="5">
    <source>
        <dbReference type="EMBL" id="KXS19312.1"/>
    </source>
</evidence>
<feature type="non-terminal residue" evidence="5">
    <location>
        <position position="1"/>
    </location>
</feature>
<dbReference type="PANTHER" id="PTHR12549">
    <property type="entry name" value="JMJC DOMAIN-CONTAINING HISTONE DEMETHYLATION PROTEIN"/>
    <property type="match status" value="1"/>
</dbReference>
<feature type="non-terminal residue" evidence="5">
    <location>
        <position position="51"/>
    </location>
</feature>
<organism evidence="5 6">
    <name type="scientific">Gonapodya prolifera (strain JEL478)</name>
    <name type="common">Monoblepharis prolifera</name>
    <dbReference type="NCBI Taxonomy" id="1344416"/>
    <lineage>
        <taxon>Eukaryota</taxon>
        <taxon>Fungi</taxon>
        <taxon>Fungi incertae sedis</taxon>
        <taxon>Chytridiomycota</taxon>
        <taxon>Chytridiomycota incertae sedis</taxon>
        <taxon>Monoblepharidomycetes</taxon>
        <taxon>Monoblepharidales</taxon>
        <taxon>Gonapodyaceae</taxon>
        <taxon>Gonapodya</taxon>
    </lineage>
</organism>
<keyword evidence="3" id="KW-0539">Nucleus</keyword>
<dbReference type="GO" id="GO:0046872">
    <property type="term" value="F:metal ion binding"/>
    <property type="evidence" value="ECO:0007669"/>
    <property type="project" value="UniProtKB-KW"/>
</dbReference>
<protein>
    <recommendedName>
        <fullName evidence="4">JmjC domain-containing protein</fullName>
    </recommendedName>
</protein>
<proteinExistence type="predicted"/>
<dbReference type="GO" id="GO:0031490">
    <property type="term" value="F:chromatin DNA binding"/>
    <property type="evidence" value="ECO:0007669"/>
    <property type="project" value="TreeGrafter"/>
</dbReference>
<dbReference type="GO" id="GO:0006357">
    <property type="term" value="P:regulation of transcription by RNA polymerase II"/>
    <property type="evidence" value="ECO:0007669"/>
    <property type="project" value="TreeGrafter"/>
</dbReference>
<dbReference type="GO" id="GO:0003712">
    <property type="term" value="F:transcription coregulator activity"/>
    <property type="evidence" value="ECO:0007669"/>
    <property type="project" value="TreeGrafter"/>
</dbReference>
<name>A0A139ARF8_GONPJ</name>
<dbReference type="InterPro" id="IPR045109">
    <property type="entry name" value="LSDs-like"/>
</dbReference>
<accession>A0A139ARF8</accession>
<dbReference type="PROSITE" id="PS51184">
    <property type="entry name" value="JMJC"/>
    <property type="match status" value="1"/>
</dbReference>
<sequence length="51" mass="5736">LRIYQRAQDAMIVPAGWAHQVCNVRSCVKVAMDFVSPRSLEKCVAMAEEAR</sequence>
<keyword evidence="6" id="KW-1185">Reference proteome</keyword>
<evidence type="ECO:0000256" key="2">
    <source>
        <dbReference type="ARBA" id="ARBA00022723"/>
    </source>
</evidence>
<evidence type="ECO:0000313" key="6">
    <source>
        <dbReference type="Proteomes" id="UP000070544"/>
    </source>
</evidence>
<dbReference type="GO" id="GO:0032454">
    <property type="term" value="F:histone H3K9 demethylase activity"/>
    <property type="evidence" value="ECO:0007669"/>
    <property type="project" value="InterPro"/>
</dbReference>
<evidence type="ECO:0000256" key="3">
    <source>
        <dbReference type="ARBA" id="ARBA00023242"/>
    </source>
</evidence>
<keyword evidence="2" id="KW-0479">Metal-binding</keyword>